<sequence>MSAYTPANLYHMANRPGRLENFSSSYINPRLSVPSVKQRPTSTVWLRPSETSDMEKGTTPFTGPSIGP</sequence>
<proteinExistence type="predicted"/>
<dbReference type="EMBL" id="MIGC01004577">
    <property type="protein sequence ID" value="PHJ17913.1"/>
    <property type="molecule type" value="Genomic_DNA"/>
</dbReference>
<dbReference type="AlphaFoldDB" id="A0A2C6KNE7"/>
<gene>
    <name evidence="2" type="ORF">CSUI_008260</name>
</gene>
<dbReference type="Proteomes" id="UP000221165">
    <property type="component" value="Unassembled WGS sequence"/>
</dbReference>
<organism evidence="2 3">
    <name type="scientific">Cystoisospora suis</name>
    <dbReference type="NCBI Taxonomy" id="483139"/>
    <lineage>
        <taxon>Eukaryota</taxon>
        <taxon>Sar</taxon>
        <taxon>Alveolata</taxon>
        <taxon>Apicomplexa</taxon>
        <taxon>Conoidasida</taxon>
        <taxon>Coccidia</taxon>
        <taxon>Eucoccidiorida</taxon>
        <taxon>Eimeriorina</taxon>
        <taxon>Sarcocystidae</taxon>
        <taxon>Cystoisospora</taxon>
    </lineage>
</organism>
<evidence type="ECO:0000256" key="1">
    <source>
        <dbReference type="SAM" id="MobiDB-lite"/>
    </source>
</evidence>
<comment type="caution">
    <text evidence="2">The sequence shown here is derived from an EMBL/GenBank/DDBJ whole genome shotgun (WGS) entry which is preliminary data.</text>
</comment>
<accession>A0A2C6KNE7</accession>
<evidence type="ECO:0000313" key="2">
    <source>
        <dbReference type="EMBL" id="PHJ17913.1"/>
    </source>
</evidence>
<name>A0A2C6KNE7_9APIC</name>
<dbReference type="RefSeq" id="XP_067919627.1">
    <property type="nucleotide sequence ID" value="XM_068068394.1"/>
</dbReference>
<evidence type="ECO:0000313" key="3">
    <source>
        <dbReference type="Proteomes" id="UP000221165"/>
    </source>
</evidence>
<keyword evidence="3" id="KW-1185">Reference proteome</keyword>
<feature type="non-terminal residue" evidence="2">
    <location>
        <position position="68"/>
    </location>
</feature>
<feature type="region of interest" description="Disordered" evidence="1">
    <location>
        <begin position="37"/>
        <end position="68"/>
    </location>
</feature>
<dbReference type="VEuPathDB" id="ToxoDB:CSUI_008260"/>
<reference evidence="2 3" key="1">
    <citation type="journal article" date="2017" name="Int. J. Parasitol.">
        <title>The genome of the protozoan parasite Cystoisospora suis and a reverse vaccinology approach to identify vaccine candidates.</title>
        <authorList>
            <person name="Palmieri N."/>
            <person name="Shrestha A."/>
            <person name="Ruttkowski B."/>
            <person name="Beck T."/>
            <person name="Vogl C."/>
            <person name="Tomley F."/>
            <person name="Blake D.P."/>
            <person name="Joachim A."/>
        </authorList>
    </citation>
    <scope>NUCLEOTIDE SEQUENCE [LARGE SCALE GENOMIC DNA]</scope>
    <source>
        <strain evidence="2 3">Wien I</strain>
    </source>
</reference>
<protein>
    <submittedName>
        <fullName evidence="2">Uncharacterized protein</fullName>
    </submittedName>
</protein>
<dbReference type="GeneID" id="94431605"/>